<protein>
    <submittedName>
        <fullName evidence="1">Uncharacterized protein</fullName>
    </submittedName>
</protein>
<evidence type="ECO:0000313" key="1">
    <source>
        <dbReference type="EMBL" id="KAG0558204.1"/>
    </source>
</evidence>
<reference evidence="1" key="1">
    <citation type="submission" date="2020-06" db="EMBL/GenBank/DDBJ databases">
        <title>WGS assembly of Ceratodon purpureus strain R40.</title>
        <authorList>
            <person name="Carey S.B."/>
            <person name="Jenkins J."/>
            <person name="Shu S."/>
            <person name="Lovell J.T."/>
            <person name="Sreedasyam A."/>
            <person name="Maumus F."/>
            <person name="Tiley G.P."/>
            <person name="Fernandez-Pozo N."/>
            <person name="Barry K."/>
            <person name="Chen C."/>
            <person name="Wang M."/>
            <person name="Lipzen A."/>
            <person name="Daum C."/>
            <person name="Saski C.A."/>
            <person name="Payton A.C."/>
            <person name="Mcbreen J.C."/>
            <person name="Conrad R.E."/>
            <person name="Kollar L.M."/>
            <person name="Olsson S."/>
            <person name="Huttunen S."/>
            <person name="Landis J.B."/>
            <person name="Wickett N.J."/>
            <person name="Johnson M.G."/>
            <person name="Rensing S.A."/>
            <person name="Grimwood J."/>
            <person name="Schmutz J."/>
            <person name="Mcdaniel S.F."/>
        </authorList>
    </citation>
    <scope>NUCLEOTIDE SEQUENCE</scope>
    <source>
        <strain evidence="1">R40</strain>
    </source>
</reference>
<gene>
    <name evidence="1" type="ORF">KC19_10G011900</name>
</gene>
<dbReference type="OrthoDB" id="1900575at2759"/>
<sequence>MSSLTSLGRVSLVFHCAIPSSYSFSGSSQKLSLNRKLSCTCALRTPSVLVSPHDSLNSASETEFVKASGCDSPLTSIVHGYQRSALQSVLSLVVALAMTIGIQGAPSSRDTFEDVPQTLSGADKGQRIQKPKSAKAETCTRKCVSTCIRGGAGSGEGPLNVRRPLVVFKEGFRSRQYCLVECSEICNIIGDGDDGP</sequence>
<dbReference type="EMBL" id="CM026431">
    <property type="protein sequence ID" value="KAG0558204.1"/>
    <property type="molecule type" value="Genomic_DNA"/>
</dbReference>
<dbReference type="AlphaFoldDB" id="A0A8T0GIY0"/>
<dbReference type="PANTHER" id="PTHR36006:SF2">
    <property type="entry name" value="OS06G0704200 PROTEIN"/>
    <property type="match status" value="1"/>
</dbReference>
<proteinExistence type="predicted"/>
<dbReference type="PANTHER" id="PTHR36006">
    <property type="entry name" value="BNAC02G25390D PROTEIN"/>
    <property type="match status" value="1"/>
</dbReference>
<accession>A0A8T0GIY0</accession>
<dbReference type="Proteomes" id="UP000822688">
    <property type="component" value="Chromosome 10"/>
</dbReference>
<organism evidence="1 2">
    <name type="scientific">Ceratodon purpureus</name>
    <name type="common">Fire moss</name>
    <name type="synonym">Dicranum purpureum</name>
    <dbReference type="NCBI Taxonomy" id="3225"/>
    <lineage>
        <taxon>Eukaryota</taxon>
        <taxon>Viridiplantae</taxon>
        <taxon>Streptophyta</taxon>
        <taxon>Embryophyta</taxon>
        <taxon>Bryophyta</taxon>
        <taxon>Bryophytina</taxon>
        <taxon>Bryopsida</taxon>
        <taxon>Dicranidae</taxon>
        <taxon>Pseudoditrichales</taxon>
        <taxon>Ditrichaceae</taxon>
        <taxon>Ceratodon</taxon>
    </lineage>
</organism>
<name>A0A8T0GIY0_CERPU</name>
<comment type="caution">
    <text evidence="1">The sequence shown here is derived from an EMBL/GenBank/DDBJ whole genome shotgun (WGS) entry which is preliminary data.</text>
</comment>
<keyword evidence="2" id="KW-1185">Reference proteome</keyword>
<evidence type="ECO:0000313" key="2">
    <source>
        <dbReference type="Proteomes" id="UP000822688"/>
    </source>
</evidence>